<dbReference type="EMBL" id="MFSV01000016">
    <property type="protein sequence ID" value="OGI59073.1"/>
    <property type="molecule type" value="Genomic_DNA"/>
</dbReference>
<reference evidence="2 3" key="1">
    <citation type="journal article" date="2016" name="Nat. Commun.">
        <title>Thousands of microbial genomes shed light on interconnected biogeochemical processes in an aquifer system.</title>
        <authorList>
            <person name="Anantharaman K."/>
            <person name="Brown C.T."/>
            <person name="Hug L.A."/>
            <person name="Sharon I."/>
            <person name="Castelle C.J."/>
            <person name="Probst A.J."/>
            <person name="Thomas B.C."/>
            <person name="Singh A."/>
            <person name="Wilkins M.J."/>
            <person name="Karaoz U."/>
            <person name="Brodie E.L."/>
            <person name="Williams K.H."/>
            <person name="Hubbard S.S."/>
            <person name="Banfield J.F."/>
        </authorList>
    </citation>
    <scope>NUCLEOTIDE SEQUENCE [LARGE SCALE GENOMIC DNA]</scope>
</reference>
<dbReference type="AlphaFoldDB" id="A0A1F6UNX3"/>
<sequence length="116" mass="12788">MKLTTKGRYAVTAMLDLALHYEQGAVTLSDIARRQGISLSYLEQLFARLRRNGLVDSVRGPGGGYNLAMPPSNISVAKIVIAINENIDATRCGGEKNCDGEERCLTHNLWEDLSHR</sequence>
<dbReference type="GO" id="GO:0003677">
    <property type="term" value="F:DNA binding"/>
    <property type="evidence" value="ECO:0007669"/>
    <property type="project" value="UniProtKB-KW"/>
</dbReference>
<dbReference type="SUPFAM" id="SSF46785">
    <property type="entry name" value="Winged helix' DNA-binding domain"/>
    <property type="match status" value="1"/>
</dbReference>
<dbReference type="InterPro" id="IPR036390">
    <property type="entry name" value="WH_DNA-bd_sf"/>
</dbReference>
<name>A0A1F6UNX3_9PROT</name>
<dbReference type="GO" id="GO:0005829">
    <property type="term" value="C:cytosol"/>
    <property type="evidence" value="ECO:0007669"/>
    <property type="project" value="TreeGrafter"/>
</dbReference>
<evidence type="ECO:0000313" key="2">
    <source>
        <dbReference type="EMBL" id="OGI59073.1"/>
    </source>
</evidence>
<gene>
    <name evidence="2" type="ORF">A2V58_01420</name>
</gene>
<dbReference type="NCBIfam" id="TIGR00738">
    <property type="entry name" value="rrf2_super"/>
    <property type="match status" value="1"/>
</dbReference>
<dbReference type="PROSITE" id="PS51197">
    <property type="entry name" value="HTH_RRF2_2"/>
    <property type="match status" value="1"/>
</dbReference>
<evidence type="ECO:0000313" key="3">
    <source>
        <dbReference type="Proteomes" id="UP000177950"/>
    </source>
</evidence>
<dbReference type="Proteomes" id="UP000177950">
    <property type="component" value="Unassembled WGS sequence"/>
</dbReference>
<accession>A0A1F6UNX3</accession>
<dbReference type="InterPro" id="IPR030489">
    <property type="entry name" value="TR_Rrf2-type_CS"/>
</dbReference>
<dbReference type="PANTHER" id="PTHR33221">
    <property type="entry name" value="WINGED HELIX-TURN-HELIX TRANSCRIPTIONAL REGULATOR, RRF2 FAMILY"/>
    <property type="match status" value="1"/>
</dbReference>
<evidence type="ECO:0000256" key="1">
    <source>
        <dbReference type="ARBA" id="ARBA00023125"/>
    </source>
</evidence>
<protein>
    <submittedName>
        <fullName evidence="2">Fe-S cluster assembly transcriptional regulator IscR</fullName>
    </submittedName>
</protein>
<feature type="non-terminal residue" evidence="2">
    <location>
        <position position="116"/>
    </location>
</feature>
<dbReference type="GO" id="GO:0003700">
    <property type="term" value="F:DNA-binding transcription factor activity"/>
    <property type="evidence" value="ECO:0007669"/>
    <property type="project" value="TreeGrafter"/>
</dbReference>
<keyword evidence="1" id="KW-0238">DNA-binding</keyword>
<dbReference type="Pfam" id="PF02082">
    <property type="entry name" value="Rrf2"/>
    <property type="match status" value="1"/>
</dbReference>
<dbReference type="FunFam" id="1.10.10.10:FF:000026">
    <property type="entry name" value="HTH-type transcriptional regulator IscR"/>
    <property type="match status" value="1"/>
</dbReference>
<organism evidence="2 3">
    <name type="scientific">Candidatus Muproteobacteria bacterium RBG_19FT_COMBO_61_10</name>
    <dbReference type="NCBI Taxonomy" id="1817761"/>
    <lineage>
        <taxon>Bacteria</taxon>
        <taxon>Pseudomonadati</taxon>
        <taxon>Pseudomonadota</taxon>
        <taxon>Candidatus Muproteobacteria</taxon>
    </lineage>
</organism>
<proteinExistence type="predicted"/>
<comment type="caution">
    <text evidence="2">The sequence shown here is derived from an EMBL/GenBank/DDBJ whole genome shotgun (WGS) entry which is preliminary data.</text>
</comment>
<dbReference type="InterPro" id="IPR000944">
    <property type="entry name" value="Tscrpt_reg_Rrf2"/>
</dbReference>
<dbReference type="InterPro" id="IPR036388">
    <property type="entry name" value="WH-like_DNA-bd_sf"/>
</dbReference>
<dbReference type="PANTHER" id="PTHR33221:SF5">
    <property type="entry name" value="HTH-TYPE TRANSCRIPTIONAL REGULATOR ISCR"/>
    <property type="match status" value="1"/>
</dbReference>
<dbReference type="Gene3D" id="1.10.10.10">
    <property type="entry name" value="Winged helix-like DNA-binding domain superfamily/Winged helix DNA-binding domain"/>
    <property type="match status" value="1"/>
</dbReference>
<dbReference type="PROSITE" id="PS01332">
    <property type="entry name" value="HTH_RRF2_1"/>
    <property type="match status" value="1"/>
</dbReference>